<keyword evidence="1" id="KW-0812">Transmembrane</keyword>
<keyword evidence="1" id="KW-1133">Transmembrane helix</keyword>
<dbReference type="AlphaFoldDB" id="A0A174VZT7"/>
<sequence length="141" mass="15775">MIEIPIPKDITKVKTTLIGPFSTRMVVCGLIAAAVDFTALTLVNAIMPGLSLNTKIGIGVILAVPIMAFAVVTPYDMPLEKFLKNAFVLNYIAPKVRTYQIENFYNSQEEEAEKAKTEKNFKQKVFSASVLRKHPDYVMYQ</sequence>
<dbReference type="Proteomes" id="UP000095762">
    <property type="component" value="Unassembled WGS sequence"/>
</dbReference>
<feature type="transmembrane region" description="Helical" evidence="1">
    <location>
        <begin position="21"/>
        <end position="44"/>
    </location>
</feature>
<evidence type="ECO:0000313" key="3">
    <source>
        <dbReference type="Proteomes" id="UP000095762"/>
    </source>
</evidence>
<gene>
    <name evidence="2" type="ORF">ERS852569_03401</name>
</gene>
<dbReference type="InterPro" id="IPR024414">
    <property type="entry name" value="Uncharacterised_PrgI"/>
</dbReference>
<accession>A0A174VZT7</accession>
<evidence type="ECO:0000313" key="2">
    <source>
        <dbReference type="EMBL" id="CUQ36469.1"/>
    </source>
</evidence>
<reference evidence="2 3" key="1">
    <citation type="submission" date="2015-09" db="EMBL/GenBank/DDBJ databases">
        <authorList>
            <consortium name="Pathogen Informatics"/>
        </authorList>
    </citation>
    <scope>NUCLEOTIDE SEQUENCE [LARGE SCALE GENOMIC DNA]</scope>
    <source>
        <strain evidence="2 3">2789STDY5834957</strain>
    </source>
</reference>
<name>A0A174VZT7_9FIRM</name>
<keyword evidence="1" id="KW-0472">Membrane</keyword>
<dbReference type="Pfam" id="PF12666">
    <property type="entry name" value="PrgI"/>
    <property type="match status" value="1"/>
</dbReference>
<protein>
    <submittedName>
        <fullName evidence="2">PrgI family protein</fullName>
    </submittedName>
</protein>
<feature type="transmembrane region" description="Helical" evidence="1">
    <location>
        <begin position="56"/>
        <end position="75"/>
    </location>
</feature>
<dbReference type="RefSeq" id="WP_055060479.1">
    <property type="nucleotide sequence ID" value="NZ_CZBP01000036.1"/>
</dbReference>
<evidence type="ECO:0000256" key="1">
    <source>
        <dbReference type="SAM" id="Phobius"/>
    </source>
</evidence>
<dbReference type="EMBL" id="CZBP01000036">
    <property type="protein sequence ID" value="CUQ36469.1"/>
    <property type="molecule type" value="Genomic_DNA"/>
</dbReference>
<organism evidence="2 3">
    <name type="scientific">Blautia obeum</name>
    <dbReference type="NCBI Taxonomy" id="40520"/>
    <lineage>
        <taxon>Bacteria</taxon>
        <taxon>Bacillati</taxon>
        <taxon>Bacillota</taxon>
        <taxon>Clostridia</taxon>
        <taxon>Lachnospirales</taxon>
        <taxon>Lachnospiraceae</taxon>
        <taxon>Blautia</taxon>
    </lineage>
</organism>
<proteinExistence type="predicted"/>